<feature type="compositionally biased region" description="Low complexity" evidence="4">
    <location>
        <begin position="167"/>
        <end position="178"/>
    </location>
</feature>
<dbReference type="PANTHER" id="PTHR45639">
    <property type="entry name" value="HSC70CB, ISOFORM G-RELATED"/>
    <property type="match status" value="1"/>
</dbReference>
<comment type="similarity">
    <text evidence="1">Belongs to the heat shock protein 70 family.</text>
</comment>
<dbReference type="Pfam" id="PF00012">
    <property type="entry name" value="HSP70"/>
    <property type="match status" value="1"/>
</dbReference>
<evidence type="ECO:0000256" key="2">
    <source>
        <dbReference type="ARBA" id="ARBA00022741"/>
    </source>
</evidence>
<dbReference type="Gene3D" id="2.60.34.10">
    <property type="entry name" value="Substrate Binding Domain Of DNAk, Chain A, domain 1"/>
    <property type="match status" value="1"/>
</dbReference>
<accession>A0ABM1DYI5</accession>
<reference evidence="6" key="1">
    <citation type="submission" date="2025-08" db="UniProtKB">
        <authorList>
            <consortium name="RefSeq"/>
        </authorList>
    </citation>
    <scope>IDENTIFICATION</scope>
</reference>
<evidence type="ECO:0000313" key="6">
    <source>
        <dbReference type="RefSeq" id="XP_014665006.1"/>
    </source>
</evidence>
<organism evidence="5 6">
    <name type="scientific">Priapulus caudatus</name>
    <name type="common">Priapulid worm</name>
    <dbReference type="NCBI Taxonomy" id="37621"/>
    <lineage>
        <taxon>Eukaryota</taxon>
        <taxon>Metazoa</taxon>
        <taxon>Ecdysozoa</taxon>
        <taxon>Scalidophora</taxon>
        <taxon>Priapulida</taxon>
        <taxon>Priapulimorpha</taxon>
        <taxon>Priapulimorphida</taxon>
        <taxon>Priapulidae</taxon>
        <taxon>Priapulus</taxon>
    </lineage>
</organism>
<keyword evidence="3" id="KW-0067">ATP-binding</keyword>
<keyword evidence="5" id="KW-1185">Reference proteome</keyword>
<dbReference type="RefSeq" id="XP_014665006.1">
    <property type="nucleotide sequence ID" value="XM_014809520.1"/>
</dbReference>
<dbReference type="InterPro" id="IPR013126">
    <property type="entry name" value="Hsp_70_fam"/>
</dbReference>
<feature type="compositionally biased region" description="Basic and acidic residues" evidence="4">
    <location>
        <begin position="194"/>
        <end position="233"/>
    </location>
</feature>
<dbReference type="GeneID" id="106807233"/>
<dbReference type="PANTHER" id="PTHR45639:SF4">
    <property type="entry name" value="HSC70CB, ISOFORM G"/>
    <property type="match status" value="1"/>
</dbReference>
<evidence type="ECO:0000256" key="4">
    <source>
        <dbReference type="SAM" id="MobiDB-lite"/>
    </source>
</evidence>
<evidence type="ECO:0000256" key="3">
    <source>
        <dbReference type="ARBA" id="ARBA00022840"/>
    </source>
</evidence>
<evidence type="ECO:0000313" key="5">
    <source>
        <dbReference type="Proteomes" id="UP000695022"/>
    </source>
</evidence>
<evidence type="ECO:0000256" key="1">
    <source>
        <dbReference type="ARBA" id="ARBA00007381"/>
    </source>
</evidence>
<protein>
    <submittedName>
        <fullName evidence="6">97 kDa heat shock protein-like</fullName>
    </submittedName>
</protein>
<gene>
    <name evidence="6" type="primary">LOC106807233</name>
</gene>
<dbReference type="Proteomes" id="UP000695022">
    <property type="component" value="Unplaced"/>
</dbReference>
<keyword evidence="2" id="KW-0547">Nucleotide-binding</keyword>
<name>A0ABM1DYI5_PRICU</name>
<feature type="compositionally biased region" description="Basic and acidic residues" evidence="4">
    <location>
        <begin position="125"/>
        <end position="138"/>
    </location>
</feature>
<dbReference type="SUPFAM" id="SSF100920">
    <property type="entry name" value="Heat shock protein 70kD (HSP70), peptide-binding domain"/>
    <property type="match status" value="1"/>
</dbReference>
<feature type="region of interest" description="Disordered" evidence="4">
    <location>
        <begin position="125"/>
        <end position="253"/>
    </location>
</feature>
<sequence length="253" mass="28061">MCHVFQCAMLSPAFKVREFSVTDLQPYPITLMWKDPNADDGELEVFTEFHAVPFSKMLTFYRKEPFDIDSRYSYPNNIPYDNPRIGRFSIKNITPTPEGESSKVKVKVRINLHGIFTVSSASMLEKVDKKTEADKAEEPMDLEGSEAQPPQEEESPTQENGPNEEPAAAAAAAAAAGATPEAMEQETPSSQNAKAEKNETEKTEEVPAEGKPRQRSAADAENALKNENRDSQSMRETTSDSSSLKLFSTTIFL</sequence>
<dbReference type="InterPro" id="IPR029047">
    <property type="entry name" value="HSP70_peptide-bd_sf"/>
</dbReference>
<proteinExistence type="inferred from homology"/>
<feature type="compositionally biased region" description="Polar residues" evidence="4">
    <location>
        <begin position="234"/>
        <end position="253"/>
    </location>
</feature>